<gene>
    <name evidence="1" type="primary">ThiS</name>
    <name evidence="1" type="ordered locus">PTH_0497</name>
</gene>
<keyword evidence="2" id="KW-1185">Reference proteome</keyword>
<reference evidence="2" key="1">
    <citation type="journal article" date="2008" name="Genome Res.">
        <title>The genome of Pelotomaculum thermopropionicum reveals niche-associated evolution in anaerobic microbiota.</title>
        <authorList>
            <person name="Kosaka T."/>
            <person name="Kato S."/>
            <person name="Shimoyama T."/>
            <person name="Ishii S."/>
            <person name="Abe T."/>
            <person name="Watanabe K."/>
        </authorList>
    </citation>
    <scope>NUCLEOTIDE SEQUENCE [LARGE SCALE GENOMIC DNA]</scope>
    <source>
        <strain evidence="2">DSM 13744 / JCM 10971 / SI</strain>
    </source>
</reference>
<dbReference type="InterPro" id="IPR012675">
    <property type="entry name" value="Beta-grasp_dom_sf"/>
</dbReference>
<organism evidence="1 2">
    <name type="scientific">Pelotomaculum thermopropionicum (strain DSM 13744 / JCM 10971 / SI)</name>
    <dbReference type="NCBI Taxonomy" id="370438"/>
    <lineage>
        <taxon>Bacteria</taxon>
        <taxon>Bacillati</taxon>
        <taxon>Bacillota</taxon>
        <taxon>Clostridia</taxon>
        <taxon>Eubacteriales</taxon>
        <taxon>Desulfotomaculaceae</taxon>
        <taxon>Pelotomaculum</taxon>
    </lineage>
</organism>
<evidence type="ECO:0000313" key="2">
    <source>
        <dbReference type="Proteomes" id="UP000006556"/>
    </source>
</evidence>
<accession>A5D500</accession>
<dbReference type="Gene3D" id="3.10.20.30">
    <property type="match status" value="1"/>
</dbReference>
<proteinExistence type="predicted"/>
<dbReference type="Pfam" id="PF02597">
    <property type="entry name" value="ThiS"/>
    <property type="match status" value="1"/>
</dbReference>
<dbReference type="KEGG" id="pth:PTH_0497"/>
<dbReference type="InterPro" id="IPR003749">
    <property type="entry name" value="ThiS/MoaD-like"/>
</dbReference>
<evidence type="ECO:0000313" key="1">
    <source>
        <dbReference type="EMBL" id="BAF58678.1"/>
    </source>
</evidence>
<dbReference type="InterPro" id="IPR016155">
    <property type="entry name" value="Mopterin_synth/thiamin_S_b"/>
</dbReference>
<dbReference type="eggNOG" id="COG1977">
    <property type="taxonomic scope" value="Bacteria"/>
</dbReference>
<dbReference type="SUPFAM" id="SSF54285">
    <property type="entry name" value="MoaD/ThiS"/>
    <property type="match status" value="1"/>
</dbReference>
<dbReference type="STRING" id="370438.PTH_0497"/>
<name>A5D500_PELTS</name>
<dbReference type="AlphaFoldDB" id="A5D500"/>
<sequence length="77" mass="8397">MQVKARLLGLLSFDYPAFGKLRPVELSEGATVKDLRERLALPESKVHFVSVNGNMVGEDYRLAEGDEVVFFPAASGG</sequence>
<dbReference type="Proteomes" id="UP000006556">
    <property type="component" value="Chromosome"/>
</dbReference>
<protein>
    <submittedName>
        <fullName evidence="1">Sulfur transfer protein</fullName>
    </submittedName>
</protein>
<dbReference type="EMBL" id="AP009389">
    <property type="protein sequence ID" value="BAF58678.1"/>
    <property type="molecule type" value="Genomic_DNA"/>
</dbReference>
<dbReference type="HOGENOM" id="CLU_114601_5_2_9"/>